<sequence>MKSTMKDFVVEPEHTALAIGSGGLEVLSTPSLIAYMENVCFEWLQTQLLPGYSSVGIQMDMKHLQPTGVSEKVTISIEVVEKNEQKVIFNCLATQGDKTIGTAVHKRFIVETKQFLNKINTL</sequence>
<dbReference type="SUPFAM" id="SSF54637">
    <property type="entry name" value="Thioesterase/thiol ester dehydrase-isomerase"/>
    <property type="match status" value="1"/>
</dbReference>
<evidence type="ECO:0000259" key="1">
    <source>
        <dbReference type="Pfam" id="PF22636"/>
    </source>
</evidence>
<dbReference type="EMBL" id="CP039712">
    <property type="protein sequence ID" value="QCI86472.1"/>
    <property type="molecule type" value="Genomic_DNA"/>
</dbReference>
<feature type="domain" description="Fluoroacetyl-CoA-specific thioesterase-like" evidence="1">
    <location>
        <begin position="10"/>
        <end position="112"/>
    </location>
</feature>
<dbReference type="InterPro" id="IPR054485">
    <property type="entry name" value="FlK-like_dom"/>
</dbReference>
<dbReference type="Proteomes" id="UP000298615">
    <property type="component" value="Chromosome"/>
</dbReference>
<dbReference type="InterPro" id="IPR029069">
    <property type="entry name" value="HotDog_dom_sf"/>
</dbReference>
<dbReference type="InterPro" id="IPR025540">
    <property type="entry name" value="FlK"/>
</dbReference>
<dbReference type="Pfam" id="PF22636">
    <property type="entry name" value="FlK"/>
    <property type="match status" value="1"/>
</dbReference>
<dbReference type="KEGG" id="vao:FA707_05595"/>
<dbReference type="OrthoDB" id="6902891at2"/>
<dbReference type="RefSeq" id="WP_136953303.1">
    <property type="nucleotide sequence ID" value="NZ_CP039712.1"/>
</dbReference>
<organism evidence="2 3">
    <name type="scientific">Vagococcus zengguangii</name>
    <dbReference type="NCBI Taxonomy" id="2571750"/>
    <lineage>
        <taxon>Bacteria</taxon>
        <taxon>Bacillati</taxon>
        <taxon>Bacillota</taxon>
        <taxon>Bacilli</taxon>
        <taxon>Lactobacillales</taxon>
        <taxon>Enterococcaceae</taxon>
        <taxon>Vagococcus</taxon>
    </lineage>
</organism>
<dbReference type="PIRSF" id="PIRSF014972">
    <property type="entry name" value="FlK"/>
    <property type="match status" value="1"/>
</dbReference>
<dbReference type="CDD" id="cd03440">
    <property type="entry name" value="hot_dog"/>
    <property type="match status" value="1"/>
</dbReference>
<evidence type="ECO:0000313" key="3">
    <source>
        <dbReference type="Proteomes" id="UP000298615"/>
    </source>
</evidence>
<proteinExistence type="predicted"/>
<accession>A0A4D7CU15</accession>
<protein>
    <recommendedName>
        <fullName evidence="1">Fluoroacetyl-CoA-specific thioesterase-like domain-containing protein</fullName>
    </recommendedName>
</protein>
<dbReference type="PANTHER" id="PTHR36934:SF1">
    <property type="entry name" value="THIOESTERASE DOMAIN-CONTAINING PROTEIN"/>
    <property type="match status" value="1"/>
</dbReference>
<gene>
    <name evidence="2" type="ORF">FA707_05595</name>
</gene>
<dbReference type="Gene3D" id="3.10.129.10">
    <property type="entry name" value="Hotdog Thioesterase"/>
    <property type="match status" value="1"/>
</dbReference>
<evidence type="ECO:0000313" key="2">
    <source>
        <dbReference type="EMBL" id="QCI86472.1"/>
    </source>
</evidence>
<reference evidence="2 3" key="1">
    <citation type="submission" date="2019-04" db="EMBL/GenBank/DDBJ databases">
        <title>Vagococcus sp. nov., isolated from faeces of yaks (Bos grunniens).</title>
        <authorList>
            <person name="Ge Y."/>
        </authorList>
    </citation>
    <scope>NUCLEOTIDE SEQUENCE [LARGE SCALE GENOMIC DNA]</scope>
    <source>
        <strain evidence="2 3">MN-17</strain>
    </source>
</reference>
<keyword evidence="3" id="KW-1185">Reference proteome</keyword>
<name>A0A4D7CU15_9ENTE</name>
<dbReference type="PANTHER" id="PTHR36934">
    <property type="entry name" value="BLR0278 PROTEIN"/>
    <property type="match status" value="1"/>
</dbReference>
<dbReference type="AlphaFoldDB" id="A0A4D7CU15"/>